<reference evidence="1 2" key="1">
    <citation type="submission" date="2018-12" db="EMBL/GenBank/DDBJ databases">
        <title>The genome sequences of Variovorax guangxiensis DSM 27352.</title>
        <authorList>
            <person name="Gao J."/>
            <person name="Sun J."/>
        </authorList>
    </citation>
    <scope>NUCLEOTIDE SEQUENCE [LARGE SCALE GENOMIC DNA]</scope>
    <source>
        <strain evidence="1 2">DSM 27352</strain>
    </source>
</reference>
<proteinExistence type="predicted"/>
<dbReference type="OrthoDB" id="4366615at2"/>
<gene>
    <name evidence="1" type="ORF">EJP67_24805</name>
</gene>
<name>A0A433MR19_9BURK</name>
<dbReference type="EMBL" id="RXFT01000012">
    <property type="protein sequence ID" value="RUR70280.1"/>
    <property type="molecule type" value="Genomic_DNA"/>
</dbReference>
<dbReference type="RefSeq" id="WP_126024375.1">
    <property type="nucleotide sequence ID" value="NZ_RXFT01000012.1"/>
</dbReference>
<dbReference type="AlphaFoldDB" id="A0A433MR19"/>
<dbReference type="Proteomes" id="UP000281118">
    <property type="component" value="Unassembled WGS sequence"/>
</dbReference>
<sequence>MGYGNYSHAAHTALIADRAARPGAEVFTQRSTHPLMNPQGLKVRESRDNADHPNSLGIAFALDVTGSMGDIPQILARRELPTFMKLLTDCGVADPQLLFMAIGDANSDHAPLQVGQFESTADLMDQWLTWSYLEGGGGGTGEESYELAFYVMAQHTDMDCWVKRRKRGYLFVTGDELPYPAVSRHQIEGLIGEKLDEDIPIEEVIAAAAETTHLFFLIPDAQRRRRCEGRWRELLGDHVICMDSPDDACAVAAGIVALTEKAVPSLEALAGVMSATGMEKERVGGVLHALDAYAALLDPGAPRHAPPSVAAAAGGARSSWWKRLFG</sequence>
<evidence type="ECO:0000313" key="1">
    <source>
        <dbReference type="EMBL" id="RUR70280.1"/>
    </source>
</evidence>
<evidence type="ECO:0000313" key="2">
    <source>
        <dbReference type="Proteomes" id="UP000281118"/>
    </source>
</evidence>
<comment type="caution">
    <text evidence="1">The sequence shown here is derived from an EMBL/GenBank/DDBJ whole genome shotgun (WGS) entry which is preliminary data.</text>
</comment>
<organism evidence="1 2">
    <name type="scientific">Variovorax guangxiensis</name>
    <dbReference type="NCBI Taxonomy" id="1775474"/>
    <lineage>
        <taxon>Bacteria</taxon>
        <taxon>Pseudomonadati</taxon>
        <taxon>Pseudomonadota</taxon>
        <taxon>Betaproteobacteria</taxon>
        <taxon>Burkholderiales</taxon>
        <taxon>Comamonadaceae</taxon>
        <taxon>Variovorax</taxon>
    </lineage>
</organism>
<protein>
    <submittedName>
        <fullName evidence="1">VWA domain-containing protein</fullName>
    </submittedName>
</protein>
<accession>A0A433MR19</accession>